<evidence type="ECO:0000256" key="1">
    <source>
        <dbReference type="SAM" id="Phobius"/>
    </source>
</evidence>
<sequence>MLGKVTGLQPIRLSSIYGFLEPIFLILVAYLVSRRLYEGEDSIHIALLSMLIYIALIWSYQFHFSPQDFNIVLFMLLIPLFPMITGGDSKAIGLLSLAAVTLTLTHQTEMPILIASLAALLLLRLVRRARYWPIALNMLTVSSAMFMAYSIYAFMGNIEIISGVFSPSAIERLITLLLGRVSHAVFFEESLQSVYPLRLMVYRLELHGGYAMAVFELIASISIYLWLLLRGGDKFREAYASVMVGGLVVIALVTIALGSYGNRVVIYTAPILSGFLGAYLWRIVKRWRNIIYFIIPILMILGFMGLIFSSSTIYWDYSAGNPVTWVSFRLMYGLGYHCNLATYYNTNWLTGYELLKLTHSINNPCTYQLFDFNKDDLLYLANDVNLESFRNALSSILNSSIIYNDGLNLVSTGP</sequence>
<feature type="transmembrane region" description="Helical" evidence="1">
    <location>
        <begin position="239"/>
        <end position="258"/>
    </location>
</feature>
<feature type="transmembrane region" description="Helical" evidence="1">
    <location>
        <begin position="291"/>
        <end position="315"/>
    </location>
</feature>
<keyword evidence="3" id="KW-1185">Reference proteome</keyword>
<proteinExistence type="predicted"/>
<dbReference type="Proteomes" id="UP000610960">
    <property type="component" value="Unassembled WGS sequence"/>
</dbReference>
<reference evidence="2" key="1">
    <citation type="journal article" date="2014" name="Int. J. Syst. Evol. Microbiol.">
        <title>Complete genome sequence of Corynebacterium casei LMG S-19264T (=DSM 44701T), isolated from a smear-ripened cheese.</title>
        <authorList>
            <consortium name="US DOE Joint Genome Institute (JGI-PGF)"/>
            <person name="Walter F."/>
            <person name="Albersmeier A."/>
            <person name="Kalinowski J."/>
            <person name="Ruckert C."/>
        </authorList>
    </citation>
    <scope>NUCLEOTIDE SEQUENCE</scope>
    <source>
        <strain evidence="2">JCM 10088</strain>
    </source>
</reference>
<comment type="caution">
    <text evidence="2">The sequence shown here is derived from an EMBL/GenBank/DDBJ whole genome shotgun (WGS) entry which is preliminary data.</text>
</comment>
<protein>
    <submittedName>
        <fullName evidence="2">Uncharacterized protein</fullName>
    </submittedName>
</protein>
<evidence type="ECO:0000313" key="2">
    <source>
        <dbReference type="EMBL" id="GGP18987.1"/>
    </source>
</evidence>
<organism evidence="2 3">
    <name type="scientific">Thermocladium modestius</name>
    <dbReference type="NCBI Taxonomy" id="62609"/>
    <lineage>
        <taxon>Archaea</taxon>
        <taxon>Thermoproteota</taxon>
        <taxon>Thermoprotei</taxon>
        <taxon>Thermoproteales</taxon>
        <taxon>Thermoproteaceae</taxon>
        <taxon>Thermocladium</taxon>
    </lineage>
</organism>
<dbReference type="EMBL" id="BMNL01000001">
    <property type="protein sequence ID" value="GGP18987.1"/>
    <property type="molecule type" value="Genomic_DNA"/>
</dbReference>
<feature type="transmembrane region" description="Helical" evidence="1">
    <location>
        <begin position="91"/>
        <end position="122"/>
    </location>
</feature>
<keyword evidence="1" id="KW-0812">Transmembrane</keyword>
<dbReference type="AlphaFoldDB" id="A0A830GTR3"/>
<name>A0A830GTR3_9CREN</name>
<gene>
    <name evidence="2" type="ORF">GCM10007981_00850</name>
</gene>
<feature type="transmembrane region" description="Helical" evidence="1">
    <location>
        <begin position="134"/>
        <end position="155"/>
    </location>
</feature>
<reference evidence="2" key="2">
    <citation type="submission" date="2020-09" db="EMBL/GenBank/DDBJ databases">
        <authorList>
            <person name="Sun Q."/>
            <person name="Ohkuma M."/>
        </authorList>
    </citation>
    <scope>NUCLEOTIDE SEQUENCE</scope>
    <source>
        <strain evidence="2">JCM 10088</strain>
    </source>
</reference>
<feature type="transmembrane region" description="Helical" evidence="1">
    <location>
        <begin position="12"/>
        <end position="31"/>
    </location>
</feature>
<feature type="transmembrane region" description="Helical" evidence="1">
    <location>
        <begin position="208"/>
        <end position="227"/>
    </location>
</feature>
<feature type="transmembrane region" description="Helical" evidence="1">
    <location>
        <begin position="69"/>
        <end position="85"/>
    </location>
</feature>
<feature type="transmembrane region" description="Helical" evidence="1">
    <location>
        <begin position="43"/>
        <end position="62"/>
    </location>
</feature>
<evidence type="ECO:0000313" key="3">
    <source>
        <dbReference type="Proteomes" id="UP000610960"/>
    </source>
</evidence>
<accession>A0A830GTR3</accession>
<keyword evidence="1" id="KW-1133">Transmembrane helix</keyword>
<keyword evidence="1" id="KW-0472">Membrane</keyword>
<feature type="transmembrane region" description="Helical" evidence="1">
    <location>
        <begin position="264"/>
        <end position="284"/>
    </location>
</feature>